<dbReference type="InterPro" id="IPR007372">
    <property type="entry name" value="Lipid/polyisoprenoid-bd_YceI"/>
</dbReference>
<dbReference type="PANTHER" id="PTHR34406">
    <property type="entry name" value="PROTEIN YCEI"/>
    <property type="match status" value="1"/>
</dbReference>
<dbReference type="Gene3D" id="2.40.128.110">
    <property type="entry name" value="Lipid/polyisoprenoid-binding, YceI-like"/>
    <property type="match status" value="1"/>
</dbReference>
<sequence>MTHFQMIFSVAALATACLVGAADAKTYKTDQGHTEVRFSWSHAGVSVQAAEFTVADGTLDLDPEMPEAASLNVTIAANSLASGFGPLDDHLKSADFLEVETFPEITFVSTSVEKTGENTANVTGDLTIHGTTQSVTLETTLTHIGEHPLGGAIDYYKGDWAAFTATTVLEDHMAFGVGGFSTGPITINIVTELKATD</sequence>
<evidence type="ECO:0000313" key="4">
    <source>
        <dbReference type="Proteomes" id="UP001203880"/>
    </source>
</evidence>
<keyword evidence="4" id="KW-1185">Reference proteome</keyword>
<comment type="caution">
    <text evidence="3">The sequence shown here is derived from an EMBL/GenBank/DDBJ whole genome shotgun (WGS) entry which is preliminary data.</text>
</comment>
<feature type="domain" description="Lipid/polyisoprenoid-binding YceI-like" evidence="2">
    <location>
        <begin position="26"/>
        <end position="194"/>
    </location>
</feature>
<dbReference type="RefSeq" id="WP_249708173.1">
    <property type="nucleotide sequence ID" value="NZ_JAMFMB010000007.1"/>
</dbReference>
<dbReference type="InterPro" id="IPR036761">
    <property type="entry name" value="TTHA0802/YceI-like_sf"/>
</dbReference>
<gene>
    <name evidence="3" type="ORF">M3P21_07430</name>
</gene>
<dbReference type="Proteomes" id="UP001203880">
    <property type="component" value="Unassembled WGS sequence"/>
</dbReference>
<proteinExistence type="predicted"/>
<dbReference type="Pfam" id="PF04264">
    <property type="entry name" value="YceI"/>
    <property type="match status" value="1"/>
</dbReference>
<feature type="chain" id="PRO_5046900021" evidence="1">
    <location>
        <begin position="22"/>
        <end position="197"/>
    </location>
</feature>
<protein>
    <submittedName>
        <fullName evidence="3">YceI family protein</fullName>
    </submittedName>
</protein>
<evidence type="ECO:0000313" key="3">
    <source>
        <dbReference type="EMBL" id="MCL6283362.1"/>
    </source>
</evidence>
<feature type="signal peptide" evidence="1">
    <location>
        <begin position="1"/>
        <end position="21"/>
    </location>
</feature>
<evidence type="ECO:0000256" key="1">
    <source>
        <dbReference type="SAM" id="SignalP"/>
    </source>
</evidence>
<dbReference type="SUPFAM" id="SSF101874">
    <property type="entry name" value="YceI-like"/>
    <property type="match status" value="1"/>
</dbReference>
<accession>A0ABT0Q1A7</accession>
<organism evidence="3 4">
    <name type="scientific">Ruegeria spongiae</name>
    <dbReference type="NCBI Taxonomy" id="2942209"/>
    <lineage>
        <taxon>Bacteria</taxon>
        <taxon>Pseudomonadati</taxon>
        <taxon>Pseudomonadota</taxon>
        <taxon>Alphaproteobacteria</taxon>
        <taxon>Rhodobacterales</taxon>
        <taxon>Roseobacteraceae</taxon>
        <taxon>Ruegeria</taxon>
    </lineage>
</organism>
<dbReference type="SMART" id="SM00867">
    <property type="entry name" value="YceI"/>
    <property type="match status" value="1"/>
</dbReference>
<dbReference type="PANTHER" id="PTHR34406:SF1">
    <property type="entry name" value="PROTEIN YCEI"/>
    <property type="match status" value="1"/>
</dbReference>
<reference evidence="3" key="1">
    <citation type="submission" date="2022-05" db="EMBL/GenBank/DDBJ databases">
        <authorList>
            <person name="Park J.-S."/>
        </authorList>
    </citation>
    <scope>NUCLEOTIDE SEQUENCE</scope>
    <source>
        <strain evidence="3">2012CJ41-6</strain>
    </source>
</reference>
<keyword evidence="1" id="KW-0732">Signal</keyword>
<dbReference type="EMBL" id="JAMFMB010000007">
    <property type="protein sequence ID" value="MCL6283362.1"/>
    <property type="molecule type" value="Genomic_DNA"/>
</dbReference>
<evidence type="ECO:0000259" key="2">
    <source>
        <dbReference type="SMART" id="SM00867"/>
    </source>
</evidence>
<name>A0ABT0Q1A7_9RHOB</name>